<gene>
    <name evidence="2" type="ORF">S01H1_61317</name>
</gene>
<dbReference type="InterPro" id="IPR038765">
    <property type="entry name" value="Papain-like_cys_pep_sf"/>
</dbReference>
<evidence type="ECO:0000313" key="2">
    <source>
        <dbReference type="EMBL" id="GAG33109.1"/>
    </source>
</evidence>
<dbReference type="SMART" id="SM00460">
    <property type="entry name" value="TGc"/>
    <property type="match status" value="1"/>
</dbReference>
<name>X0WQ63_9ZZZZ</name>
<organism evidence="2">
    <name type="scientific">marine sediment metagenome</name>
    <dbReference type="NCBI Taxonomy" id="412755"/>
    <lineage>
        <taxon>unclassified sequences</taxon>
        <taxon>metagenomes</taxon>
        <taxon>ecological metagenomes</taxon>
    </lineage>
</organism>
<dbReference type="PANTHER" id="PTHR33490">
    <property type="entry name" value="BLR5614 PROTEIN-RELATED"/>
    <property type="match status" value="1"/>
</dbReference>
<dbReference type="PANTHER" id="PTHR33490:SF3">
    <property type="entry name" value="CONSERVED INTEGRAL MEMBRANE PROTEIN"/>
    <property type="match status" value="1"/>
</dbReference>
<comment type="caution">
    <text evidence="2">The sequence shown here is derived from an EMBL/GenBank/DDBJ whole genome shotgun (WGS) entry which is preliminary data.</text>
</comment>
<dbReference type="EMBL" id="BARS01040197">
    <property type="protein sequence ID" value="GAG33109.1"/>
    <property type="molecule type" value="Genomic_DNA"/>
</dbReference>
<dbReference type="AlphaFoldDB" id="X0WQ63"/>
<dbReference type="Pfam" id="PF01841">
    <property type="entry name" value="Transglut_core"/>
    <property type="match status" value="1"/>
</dbReference>
<reference evidence="2" key="1">
    <citation type="journal article" date="2014" name="Front. Microbiol.">
        <title>High frequency of phylogenetically diverse reductive dehalogenase-homologous genes in deep subseafloor sedimentary metagenomes.</title>
        <authorList>
            <person name="Kawai M."/>
            <person name="Futagami T."/>
            <person name="Toyoda A."/>
            <person name="Takaki Y."/>
            <person name="Nishi S."/>
            <person name="Hori S."/>
            <person name="Arai W."/>
            <person name="Tsubouchi T."/>
            <person name="Morono Y."/>
            <person name="Uchiyama I."/>
            <person name="Ito T."/>
            <person name="Fujiyama A."/>
            <person name="Inagaki F."/>
            <person name="Takami H."/>
        </authorList>
    </citation>
    <scope>NUCLEOTIDE SEQUENCE</scope>
    <source>
        <strain evidence="2">Expedition CK06-06</strain>
    </source>
</reference>
<accession>X0WQ63</accession>
<feature type="domain" description="Transglutaminase-like" evidence="1">
    <location>
        <begin position="67"/>
        <end position="139"/>
    </location>
</feature>
<proteinExistence type="predicted"/>
<protein>
    <recommendedName>
        <fullName evidence="1">Transglutaminase-like domain-containing protein</fullName>
    </recommendedName>
</protein>
<sequence length="217" mass="25331">MEDLSIYLKSTYYIDYNTPSVSKLSKEIVAHYPDEKAKAIFNFVRDKIPYTPYSPFYLPEHYPASRTLKRGEGYCVQKAVLLAALARAHSIPARLVFADIKNYSIPPKLWNMMKTNVFAFHGYNELYIDGRWIKVTPTFDIGMCQRLNLKLVEFDGHNPAIFHSHDLDGHLHIEYIKDHGHFADLPFETVVNGFRSAYTEDMIKRWMESSLQTEKEW</sequence>
<dbReference type="Gene3D" id="3.10.620.30">
    <property type="match status" value="1"/>
</dbReference>
<dbReference type="SUPFAM" id="SSF54001">
    <property type="entry name" value="Cysteine proteinases"/>
    <property type="match status" value="1"/>
</dbReference>
<dbReference type="InterPro" id="IPR002931">
    <property type="entry name" value="Transglutaminase-like"/>
</dbReference>
<evidence type="ECO:0000259" key="1">
    <source>
        <dbReference type="SMART" id="SM00460"/>
    </source>
</evidence>